<keyword evidence="15" id="KW-1185">Reference proteome</keyword>
<sequence>MSNSVQRISNLLSLTVNNIALNPLIAAPLLFVLTKGPPQLRDQLIQRIAALRDPQKLGKIVKALKWLLALGLLGSANQQFNKIALNAWRLKSVKKQWEWSKEIAVVTGGCSGIGMRVVKGLMKKKVRVAILDIQQLPESLQGYANIRFFACDITNAEAVHSTADRIRAEIGSPTILVNNAGIAHAHTILDTDDAWLRKIFAVNLLSNFTTVKAFLPDMIVNNKGHIVTVASLASFVTVGGMVDYCSSKAGVLAFHEGLNQELKNHHKTTGILTSSIHPNWVRTPLISSYEKSITASGSPILEPQDVADAIVAQILSCSGGQVMLPKTAGKASALRGWPNWMQETLRDGVTKGMLPATTGK</sequence>
<comment type="function">
    <text evidence="9">Catalyzes the reduction of all-trans-retinal to all-trans-retinol in the presence of NADPH.</text>
</comment>
<name>A0A1Y1ZL48_9PLEO</name>
<evidence type="ECO:0000256" key="13">
    <source>
        <dbReference type="SAM" id="Phobius"/>
    </source>
</evidence>
<evidence type="ECO:0000256" key="10">
    <source>
        <dbReference type="ARBA" id="ARBA00068717"/>
    </source>
</evidence>
<dbReference type="PANTHER" id="PTHR24322:SF736">
    <property type="entry name" value="RETINOL DEHYDROGENASE 10"/>
    <property type="match status" value="1"/>
</dbReference>
<keyword evidence="3 13" id="KW-0812">Transmembrane</keyword>
<protein>
    <recommendedName>
        <fullName evidence="10">Short-chain dehydrogenase/reductase 3</fullName>
    </recommendedName>
    <alternativeName>
        <fullName evidence="11">Retinal short-chain dehydrogenase/reductase 1</fullName>
    </alternativeName>
</protein>
<evidence type="ECO:0000313" key="15">
    <source>
        <dbReference type="Proteomes" id="UP000193144"/>
    </source>
</evidence>
<proteinExistence type="inferred from homology"/>
<dbReference type="Pfam" id="PF00106">
    <property type="entry name" value="adh_short"/>
    <property type="match status" value="1"/>
</dbReference>
<comment type="subcellular location">
    <subcellularLocation>
        <location evidence="1">Membrane</location>
        <topology evidence="1">Multi-pass membrane protein</topology>
    </subcellularLocation>
</comment>
<evidence type="ECO:0000256" key="4">
    <source>
        <dbReference type="ARBA" id="ARBA00022857"/>
    </source>
</evidence>
<dbReference type="InterPro" id="IPR002347">
    <property type="entry name" value="SDR_fam"/>
</dbReference>
<dbReference type="Proteomes" id="UP000193144">
    <property type="component" value="Unassembled WGS sequence"/>
</dbReference>
<dbReference type="CDD" id="cd05339">
    <property type="entry name" value="17beta-HSDXI-like_SDR_c"/>
    <property type="match status" value="1"/>
</dbReference>
<evidence type="ECO:0000256" key="3">
    <source>
        <dbReference type="ARBA" id="ARBA00022692"/>
    </source>
</evidence>
<dbReference type="GO" id="GO:0016020">
    <property type="term" value="C:membrane"/>
    <property type="evidence" value="ECO:0007669"/>
    <property type="project" value="UniProtKB-SubCell"/>
</dbReference>
<keyword evidence="5 13" id="KW-1133">Transmembrane helix</keyword>
<evidence type="ECO:0000256" key="7">
    <source>
        <dbReference type="ARBA" id="ARBA00023098"/>
    </source>
</evidence>
<keyword evidence="6" id="KW-0560">Oxidoreductase</keyword>
<evidence type="ECO:0000256" key="6">
    <source>
        <dbReference type="ARBA" id="ARBA00023002"/>
    </source>
</evidence>
<accession>A0A1Y1ZL48</accession>
<dbReference type="PRINTS" id="PR00081">
    <property type="entry name" value="GDHRDH"/>
</dbReference>
<keyword evidence="8 13" id="KW-0472">Membrane</keyword>
<evidence type="ECO:0000313" key="14">
    <source>
        <dbReference type="EMBL" id="ORY10575.1"/>
    </source>
</evidence>
<evidence type="ECO:0000256" key="8">
    <source>
        <dbReference type="ARBA" id="ARBA00023136"/>
    </source>
</evidence>
<dbReference type="GO" id="GO:0052650">
    <property type="term" value="F:all-trans-retinol dehydrogenase (NADP+) activity"/>
    <property type="evidence" value="ECO:0007669"/>
    <property type="project" value="UniProtKB-ARBA"/>
</dbReference>
<dbReference type="SUPFAM" id="SSF51735">
    <property type="entry name" value="NAD(P)-binding Rossmann-fold domains"/>
    <property type="match status" value="1"/>
</dbReference>
<dbReference type="AlphaFoldDB" id="A0A1Y1ZL48"/>
<evidence type="ECO:0000256" key="2">
    <source>
        <dbReference type="ARBA" id="ARBA00006484"/>
    </source>
</evidence>
<evidence type="ECO:0000256" key="5">
    <source>
        <dbReference type="ARBA" id="ARBA00022989"/>
    </source>
</evidence>
<dbReference type="OrthoDB" id="10253736at2759"/>
<dbReference type="EMBL" id="MCFA01000071">
    <property type="protein sequence ID" value="ORY10575.1"/>
    <property type="molecule type" value="Genomic_DNA"/>
</dbReference>
<keyword evidence="7" id="KW-0443">Lipid metabolism</keyword>
<evidence type="ECO:0000256" key="1">
    <source>
        <dbReference type="ARBA" id="ARBA00004141"/>
    </source>
</evidence>
<comment type="similarity">
    <text evidence="2 12">Belongs to the short-chain dehydrogenases/reductases (SDR) family.</text>
</comment>
<dbReference type="STRING" id="1231657.A0A1Y1ZL48"/>
<dbReference type="PANTHER" id="PTHR24322">
    <property type="entry name" value="PKSB"/>
    <property type="match status" value="1"/>
</dbReference>
<evidence type="ECO:0000256" key="11">
    <source>
        <dbReference type="ARBA" id="ARBA00082544"/>
    </source>
</evidence>
<organism evidence="14 15">
    <name type="scientific">Clohesyomyces aquaticus</name>
    <dbReference type="NCBI Taxonomy" id="1231657"/>
    <lineage>
        <taxon>Eukaryota</taxon>
        <taxon>Fungi</taxon>
        <taxon>Dikarya</taxon>
        <taxon>Ascomycota</taxon>
        <taxon>Pezizomycotina</taxon>
        <taxon>Dothideomycetes</taxon>
        <taxon>Pleosporomycetidae</taxon>
        <taxon>Pleosporales</taxon>
        <taxon>Lindgomycetaceae</taxon>
        <taxon>Clohesyomyces</taxon>
    </lineage>
</organism>
<feature type="transmembrane region" description="Helical" evidence="13">
    <location>
        <begin position="12"/>
        <end position="33"/>
    </location>
</feature>
<dbReference type="Gene3D" id="3.40.50.720">
    <property type="entry name" value="NAD(P)-binding Rossmann-like Domain"/>
    <property type="match status" value="1"/>
</dbReference>
<dbReference type="InterPro" id="IPR036291">
    <property type="entry name" value="NAD(P)-bd_dom_sf"/>
</dbReference>
<evidence type="ECO:0000256" key="12">
    <source>
        <dbReference type="RuleBase" id="RU000363"/>
    </source>
</evidence>
<evidence type="ECO:0000256" key="9">
    <source>
        <dbReference type="ARBA" id="ARBA00059620"/>
    </source>
</evidence>
<dbReference type="PRINTS" id="PR00080">
    <property type="entry name" value="SDRFAMILY"/>
</dbReference>
<reference evidence="14 15" key="1">
    <citation type="submission" date="2016-07" db="EMBL/GenBank/DDBJ databases">
        <title>Pervasive Adenine N6-methylation of Active Genes in Fungi.</title>
        <authorList>
            <consortium name="DOE Joint Genome Institute"/>
            <person name="Mondo S.J."/>
            <person name="Dannebaum R.O."/>
            <person name="Kuo R.C."/>
            <person name="Labutti K."/>
            <person name="Haridas S."/>
            <person name="Kuo A."/>
            <person name="Salamov A."/>
            <person name="Ahrendt S.R."/>
            <person name="Lipzen A."/>
            <person name="Sullivan W."/>
            <person name="Andreopoulos W.B."/>
            <person name="Clum A."/>
            <person name="Lindquist E."/>
            <person name="Daum C."/>
            <person name="Ramamoorthy G.K."/>
            <person name="Gryganskyi A."/>
            <person name="Culley D."/>
            <person name="Magnuson J.K."/>
            <person name="James T.Y."/>
            <person name="O'Malley M.A."/>
            <person name="Stajich J.E."/>
            <person name="Spatafora J.W."/>
            <person name="Visel A."/>
            <person name="Grigoriev I.V."/>
        </authorList>
    </citation>
    <scope>NUCLEOTIDE SEQUENCE [LARGE SCALE GENOMIC DNA]</scope>
    <source>
        <strain evidence="14 15">CBS 115471</strain>
    </source>
</reference>
<keyword evidence="4" id="KW-0521">NADP</keyword>
<gene>
    <name evidence="14" type="ORF">BCR34DRAFT_625214</name>
</gene>
<comment type="caution">
    <text evidence="14">The sequence shown here is derived from an EMBL/GenBank/DDBJ whole genome shotgun (WGS) entry which is preliminary data.</text>
</comment>
<dbReference type="FunFam" id="3.40.50.720:FF:000131">
    <property type="entry name" value="Short-chain dehydrogenase/reductase 3"/>
    <property type="match status" value="1"/>
</dbReference>